<keyword evidence="2" id="KW-1185">Reference proteome</keyword>
<dbReference type="AlphaFoldDB" id="A0A1C3EN53"/>
<proteinExistence type="predicted"/>
<protein>
    <submittedName>
        <fullName evidence="1">Uncharacterized protein</fullName>
    </submittedName>
</protein>
<name>A0A1C3EN53_9PLAN</name>
<evidence type="ECO:0000313" key="2">
    <source>
        <dbReference type="Proteomes" id="UP000094828"/>
    </source>
</evidence>
<organism evidence="1 2">
    <name type="scientific">Planctopirus hydrillae</name>
    <dbReference type="NCBI Taxonomy" id="1841610"/>
    <lineage>
        <taxon>Bacteria</taxon>
        <taxon>Pseudomonadati</taxon>
        <taxon>Planctomycetota</taxon>
        <taxon>Planctomycetia</taxon>
        <taxon>Planctomycetales</taxon>
        <taxon>Planctomycetaceae</taxon>
        <taxon>Planctopirus</taxon>
    </lineage>
</organism>
<dbReference type="Proteomes" id="UP000094828">
    <property type="component" value="Unassembled WGS sequence"/>
</dbReference>
<comment type="caution">
    <text evidence="1">The sequence shown here is derived from an EMBL/GenBank/DDBJ whole genome shotgun (WGS) entry which is preliminary data.</text>
</comment>
<accession>A0A1C3EN53</accession>
<dbReference type="STRING" id="1841610.A6X21_02935"/>
<dbReference type="EMBL" id="LYDR01000039">
    <property type="protein sequence ID" value="ODA34652.1"/>
    <property type="molecule type" value="Genomic_DNA"/>
</dbReference>
<evidence type="ECO:0000313" key="1">
    <source>
        <dbReference type="EMBL" id="ODA34652.1"/>
    </source>
</evidence>
<gene>
    <name evidence="1" type="ORF">A6X21_02935</name>
</gene>
<reference evidence="1 2" key="1">
    <citation type="submission" date="2016-05" db="EMBL/GenBank/DDBJ databases">
        <title>Genomic and physiological characterization of Planctopirus sp. isolated from fresh water lake.</title>
        <authorList>
            <person name="Subhash Y."/>
            <person name="Ramana C."/>
        </authorList>
    </citation>
    <scope>NUCLEOTIDE SEQUENCE [LARGE SCALE GENOMIC DNA]</scope>
    <source>
        <strain evidence="1 2">JC280</strain>
    </source>
</reference>
<sequence>MDSGSVVFNGTGNLVNPPLFGTIFINPLALVHEVWQSVCAVSFDFVLSRDSRGPRSLEPPSFDCVQWA</sequence>